<gene>
    <name evidence="2" type="ORF">EW093_06900</name>
</gene>
<accession>A0A5C1QCN7</accession>
<feature type="signal peptide" evidence="1">
    <location>
        <begin position="1"/>
        <end position="19"/>
    </location>
</feature>
<reference evidence="2 3" key="2">
    <citation type="submission" date="2019-09" db="EMBL/GenBank/DDBJ databases">
        <title>Complete Genome Sequence and Methylome Analysis of free living Spirochaetas.</title>
        <authorList>
            <person name="Leshcheva N."/>
            <person name="Mikheeva N."/>
        </authorList>
    </citation>
    <scope>NUCLEOTIDE SEQUENCE [LARGE SCALE GENOMIC DNA]</scope>
    <source>
        <strain evidence="2 3">P</strain>
    </source>
</reference>
<evidence type="ECO:0008006" key="4">
    <source>
        <dbReference type="Google" id="ProtNLM"/>
    </source>
</evidence>
<protein>
    <recommendedName>
        <fullName evidence="4">Porin</fullName>
    </recommendedName>
</protein>
<evidence type="ECO:0000256" key="1">
    <source>
        <dbReference type="SAM" id="SignalP"/>
    </source>
</evidence>
<feature type="chain" id="PRO_5022904864" description="Porin" evidence="1">
    <location>
        <begin position="20"/>
        <end position="477"/>
    </location>
</feature>
<reference evidence="2 3" key="1">
    <citation type="submission" date="2019-02" db="EMBL/GenBank/DDBJ databases">
        <authorList>
            <person name="Fomenkov A."/>
            <person name="Dubinina G."/>
            <person name="Grabovich M."/>
            <person name="Vincze T."/>
            <person name="Roberts R.J."/>
        </authorList>
    </citation>
    <scope>NUCLEOTIDE SEQUENCE [LARGE SCALE GENOMIC DNA]</scope>
    <source>
        <strain evidence="2 3">P</strain>
    </source>
</reference>
<evidence type="ECO:0000313" key="3">
    <source>
        <dbReference type="Proteomes" id="UP000323824"/>
    </source>
</evidence>
<dbReference type="KEGG" id="sper:EW093_06900"/>
<sequence>MKKVNFLILLFSISFILIAQEDSFFFEDDFNMDEEETSLIMVNSGGLAGFNTQYIDGEWRGAAYLDIDITGESSSFDIIGNFDVKLENFNDFCDFPLQNSPYRAFTFIDTLYIRYYNSMFDLEVGLLKPIWGNADGIHAVDLLNPLDYSDPFGTSYLDSKISQQMVKVNVPIGVNSLLEVSYLPSFQGDNIPLSGTWTPAYIKNMEETIYLMAYPSILEQVTASLPNNTPQSIIESSADQQSKNAASTIVSTINFDEAEYFIDSQVAARFTTSLNYMDLGFTYYYGFLKQPTLDPADVLENLRLNLIYNRVQTIGFDIAAQIGSFNTKGELAYNLTNDLDGSDPAVNNNSVKYILGFDINLPINNMNILLQGVGDVILSSSNIGVLDPQYSTSDEYWTLSIMGRVSDSYLNEKLSLEITGSYSIVDRDFMAKPKATYSINDNSKIYAQYLLLEGGATTTFGQYDNNDTLTIGLDFIF</sequence>
<keyword evidence="1" id="KW-0732">Signal</keyword>
<name>A0A5C1QCN7_9SPIO</name>
<dbReference type="RefSeq" id="WP_149567683.1">
    <property type="nucleotide sequence ID" value="NZ_CP035807.1"/>
</dbReference>
<proteinExistence type="predicted"/>
<organism evidence="2 3">
    <name type="scientific">Thiospirochaeta perfilievii</name>
    <dbReference type="NCBI Taxonomy" id="252967"/>
    <lineage>
        <taxon>Bacteria</taxon>
        <taxon>Pseudomonadati</taxon>
        <taxon>Spirochaetota</taxon>
        <taxon>Spirochaetia</taxon>
        <taxon>Spirochaetales</taxon>
        <taxon>Spirochaetaceae</taxon>
        <taxon>Thiospirochaeta</taxon>
    </lineage>
</organism>
<dbReference type="Proteomes" id="UP000323824">
    <property type="component" value="Chromosome"/>
</dbReference>
<dbReference type="EMBL" id="CP035807">
    <property type="protein sequence ID" value="QEN04436.1"/>
    <property type="molecule type" value="Genomic_DNA"/>
</dbReference>
<dbReference type="AlphaFoldDB" id="A0A5C1QCN7"/>
<evidence type="ECO:0000313" key="2">
    <source>
        <dbReference type="EMBL" id="QEN04436.1"/>
    </source>
</evidence>
<keyword evidence="3" id="KW-1185">Reference proteome</keyword>
<dbReference type="OrthoDB" id="2111300at2"/>